<organism evidence="2 3">
    <name type="scientific">Burkholderia gladioli</name>
    <name type="common">Pseudomonas marginata</name>
    <name type="synonym">Phytomonas marginata</name>
    <dbReference type="NCBI Taxonomy" id="28095"/>
    <lineage>
        <taxon>Bacteria</taxon>
        <taxon>Pseudomonadati</taxon>
        <taxon>Pseudomonadota</taxon>
        <taxon>Betaproteobacteria</taxon>
        <taxon>Burkholderiales</taxon>
        <taxon>Burkholderiaceae</taxon>
        <taxon>Burkholderia</taxon>
    </lineage>
</organism>
<dbReference type="PANTHER" id="PTHR43162">
    <property type="match status" value="1"/>
</dbReference>
<dbReference type="Pfam" id="PF13460">
    <property type="entry name" value="NAD_binding_10"/>
    <property type="match status" value="1"/>
</dbReference>
<accession>A0AAW3F9T4</accession>
<sequence>MSIRSDSGAARPSFAIAGATGRVGAELTRLLAEDPVELLALTRRPEAAVLPAGVRAVGVDFERPASLPATLQGVERLFIAQGSSPNQVANEIALIDAAVAAGVCHVVKLSAMGPATRLYPMAWHMPIEAHLARQPIASTVLRPSAFTSLLLRAGPLVAAGEWGGAVGSGRTNFVDTRDVAAAARAALFEEVDGESQLAYHLTGPRAWTVDEIARELSGLLDRPVAYAQRSLAEQHALLLAGGLPPFVADLLVGLDRLMRASGIGETTRTVEELTGRPPRSLTDWLRENLDRFRRPAA</sequence>
<comment type="caution">
    <text evidence="2">The sequence shown here is derived from an EMBL/GenBank/DDBJ whole genome shotgun (WGS) entry which is preliminary data.</text>
</comment>
<dbReference type="InterPro" id="IPR036291">
    <property type="entry name" value="NAD(P)-bd_dom_sf"/>
</dbReference>
<dbReference type="Proteomes" id="UP000029590">
    <property type="component" value="Unassembled WGS sequence"/>
</dbReference>
<dbReference type="Gene3D" id="3.90.25.10">
    <property type="entry name" value="UDP-galactose 4-epimerase, domain 1"/>
    <property type="match status" value="1"/>
</dbReference>
<dbReference type="RefSeq" id="WP_036049363.1">
    <property type="nucleotide sequence ID" value="NZ_CADEVY010000003.1"/>
</dbReference>
<dbReference type="InterPro" id="IPR016040">
    <property type="entry name" value="NAD(P)-bd_dom"/>
</dbReference>
<dbReference type="PANTHER" id="PTHR43162:SF1">
    <property type="entry name" value="PRESTALK A DIFFERENTIATION PROTEIN A"/>
    <property type="match status" value="1"/>
</dbReference>
<dbReference type="Gene3D" id="3.40.50.720">
    <property type="entry name" value="NAD(P)-binding Rossmann-like Domain"/>
    <property type="match status" value="1"/>
</dbReference>
<dbReference type="KEGG" id="bgo:BM43_815"/>
<dbReference type="SUPFAM" id="SSF51735">
    <property type="entry name" value="NAD(P)-binding Rossmann-fold domains"/>
    <property type="match status" value="1"/>
</dbReference>
<dbReference type="EMBL" id="JPGG01000015">
    <property type="protein sequence ID" value="KGC18013.1"/>
    <property type="molecule type" value="Genomic_DNA"/>
</dbReference>
<evidence type="ECO:0000259" key="1">
    <source>
        <dbReference type="Pfam" id="PF13460"/>
    </source>
</evidence>
<dbReference type="InterPro" id="IPR051604">
    <property type="entry name" value="Ergot_Alk_Oxidoreductase"/>
</dbReference>
<gene>
    <name evidence="2" type="ORF">DM48_4830</name>
</gene>
<evidence type="ECO:0000313" key="3">
    <source>
        <dbReference type="Proteomes" id="UP000029590"/>
    </source>
</evidence>
<dbReference type="AlphaFoldDB" id="A0AAW3F9T4"/>
<evidence type="ECO:0000313" key="2">
    <source>
        <dbReference type="EMBL" id="KGC18013.1"/>
    </source>
</evidence>
<proteinExistence type="predicted"/>
<name>A0AAW3F9T4_BURGA</name>
<protein>
    <submittedName>
        <fullName evidence="2">Semialdehyde dehydrogenase, NAD binding domain protein</fullName>
    </submittedName>
</protein>
<feature type="domain" description="NAD(P)-binding" evidence="1">
    <location>
        <begin position="18"/>
        <end position="189"/>
    </location>
</feature>
<reference evidence="2 3" key="1">
    <citation type="submission" date="2014-04" db="EMBL/GenBank/DDBJ databases">
        <authorList>
            <person name="Bishop-Lilly K.A."/>
            <person name="Broomall S.M."/>
            <person name="Chain P.S."/>
            <person name="Chertkov O."/>
            <person name="Coyne S.R."/>
            <person name="Daligault H.E."/>
            <person name="Davenport K.W."/>
            <person name="Erkkila T."/>
            <person name="Frey K.G."/>
            <person name="Gibbons H.S."/>
            <person name="Gu W."/>
            <person name="Jaissle J."/>
            <person name="Johnson S.L."/>
            <person name="Koroleva G.I."/>
            <person name="Ladner J.T."/>
            <person name="Lo C.-C."/>
            <person name="Minogue T.D."/>
            <person name="Munk C."/>
            <person name="Palacios G.F."/>
            <person name="Redden C.L."/>
            <person name="Rosenzweig C.N."/>
            <person name="Scholz M.B."/>
            <person name="Teshima H."/>
            <person name="Xu Y."/>
        </authorList>
    </citation>
    <scope>NUCLEOTIDE SEQUENCE [LARGE SCALE GENOMIC DNA]</scope>
    <source>
        <strain evidence="3">gladioli</strain>
    </source>
</reference>